<gene>
    <name evidence="1" type="ORF">DFJ75_0981</name>
</gene>
<dbReference type="RefSeq" id="WP_062799154.1">
    <property type="nucleotide sequence ID" value="NZ_CBCRXS010000006.1"/>
</dbReference>
<sequence>MTRSGLARLLVLGILAVVVALSVAAVRSTGALWSDRATTGAATLNTGQLKLVAGTGSGTTYQFQALNGSGILTGQPIQAPLAITNSGSTPLRYKLNAAGPQVTTTGHSVSVSLSGTVLPTGGSCGAGTMPGAAAFTAFTAGSSSQAATSSWRSLAKGATETWCIRSTLLTVNGTGSPNFSTSFTVLFTFGSEQTRS</sequence>
<comment type="caution">
    <text evidence="1">The sequence shown here is derived from an EMBL/GenBank/DDBJ whole genome shotgun (WGS) entry which is preliminary data.</text>
</comment>
<dbReference type="EMBL" id="RBKV01000001">
    <property type="protein sequence ID" value="RKR94190.1"/>
    <property type="molecule type" value="Genomic_DNA"/>
</dbReference>
<proteinExistence type="predicted"/>
<evidence type="ECO:0008006" key="3">
    <source>
        <dbReference type="Google" id="ProtNLM"/>
    </source>
</evidence>
<dbReference type="AlphaFoldDB" id="A0A495JYY3"/>
<accession>A0A495JYY3</accession>
<organism evidence="1 2">
    <name type="scientific">Williamsia marianensis</name>
    <dbReference type="NCBI Taxonomy" id="85044"/>
    <lineage>
        <taxon>Bacteria</taxon>
        <taxon>Bacillati</taxon>
        <taxon>Actinomycetota</taxon>
        <taxon>Actinomycetes</taxon>
        <taxon>Mycobacteriales</taxon>
        <taxon>Nocardiaceae</taxon>
        <taxon>Williamsia</taxon>
    </lineage>
</organism>
<dbReference type="OrthoDB" id="4382164at2"/>
<evidence type="ECO:0000313" key="1">
    <source>
        <dbReference type="EMBL" id="RKR94190.1"/>
    </source>
</evidence>
<reference evidence="1 2" key="1">
    <citation type="submission" date="2018-10" db="EMBL/GenBank/DDBJ databases">
        <title>Sequencing the genomes of 1000 actinobacteria strains.</title>
        <authorList>
            <person name="Klenk H.-P."/>
        </authorList>
    </citation>
    <scope>NUCLEOTIDE SEQUENCE [LARGE SCALE GENOMIC DNA]</scope>
    <source>
        <strain evidence="1 2">DSM 44343</strain>
    </source>
</reference>
<dbReference type="Proteomes" id="UP000274762">
    <property type="component" value="Unassembled WGS sequence"/>
</dbReference>
<evidence type="ECO:0000313" key="2">
    <source>
        <dbReference type="Proteomes" id="UP000274762"/>
    </source>
</evidence>
<protein>
    <recommendedName>
        <fullName evidence="3">Ribosomally synthesized peptide with SipW-like signal peptide</fullName>
    </recommendedName>
</protein>
<name>A0A495JYY3_WILMA</name>